<accession>A0ABW5GI84</accession>
<gene>
    <name evidence="2" type="ORF">ACFSYJ_18275</name>
</gene>
<keyword evidence="3" id="KW-1185">Reference proteome</keyword>
<feature type="compositionally biased region" description="Basic and acidic residues" evidence="1">
    <location>
        <begin position="72"/>
        <end position="106"/>
    </location>
</feature>
<evidence type="ECO:0000256" key="1">
    <source>
        <dbReference type="SAM" id="MobiDB-lite"/>
    </source>
</evidence>
<comment type="caution">
    <text evidence="2">The sequence shown here is derived from an EMBL/GenBank/DDBJ whole genome shotgun (WGS) entry which is preliminary data.</text>
</comment>
<organism evidence="2 3">
    <name type="scientific">Amycolatopsis samaneae</name>
    <dbReference type="NCBI Taxonomy" id="664691"/>
    <lineage>
        <taxon>Bacteria</taxon>
        <taxon>Bacillati</taxon>
        <taxon>Actinomycetota</taxon>
        <taxon>Actinomycetes</taxon>
        <taxon>Pseudonocardiales</taxon>
        <taxon>Pseudonocardiaceae</taxon>
        <taxon>Amycolatopsis</taxon>
    </lineage>
</organism>
<name>A0ABW5GI84_9PSEU</name>
<dbReference type="EMBL" id="JBHUKU010000009">
    <property type="protein sequence ID" value="MFD2460561.1"/>
    <property type="molecule type" value="Genomic_DNA"/>
</dbReference>
<dbReference type="Proteomes" id="UP001597419">
    <property type="component" value="Unassembled WGS sequence"/>
</dbReference>
<dbReference type="RefSeq" id="WP_345393714.1">
    <property type="nucleotide sequence ID" value="NZ_BAABHG010000006.1"/>
</dbReference>
<proteinExistence type="predicted"/>
<reference evidence="3" key="1">
    <citation type="journal article" date="2019" name="Int. J. Syst. Evol. Microbiol.">
        <title>The Global Catalogue of Microorganisms (GCM) 10K type strain sequencing project: providing services to taxonomists for standard genome sequencing and annotation.</title>
        <authorList>
            <consortium name="The Broad Institute Genomics Platform"/>
            <consortium name="The Broad Institute Genome Sequencing Center for Infectious Disease"/>
            <person name="Wu L."/>
            <person name="Ma J."/>
        </authorList>
    </citation>
    <scope>NUCLEOTIDE SEQUENCE [LARGE SCALE GENOMIC DNA]</scope>
    <source>
        <strain evidence="3">CGMCC 4.7643</strain>
    </source>
</reference>
<feature type="region of interest" description="Disordered" evidence="1">
    <location>
        <begin position="66"/>
        <end position="106"/>
    </location>
</feature>
<evidence type="ECO:0000313" key="2">
    <source>
        <dbReference type="EMBL" id="MFD2460561.1"/>
    </source>
</evidence>
<protein>
    <submittedName>
        <fullName evidence="2">Uncharacterized protein</fullName>
    </submittedName>
</protein>
<evidence type="ECO:0000313" key="3">
    <source>
        <dbReference type="Proteomes" id="UP001597419"/>
    </source>
</evidence>
<sequence>MVAWVWAWRPAVGRAKPNERSAVKNDGRFGIERQATDVDVAELLLVEPVLWLRLLELEVLPAAAATGNLHSQRADGADNDDEHYASRCQEPEHGGVGESRFKPPTV</sequence>